<dbReference type="PROSITE" id="PS50109">
    <property type="entry name" value="HIS_KIN"/>
    <property type="match status" value="1"/>
</dbReference>
<evidence type="ECO:0000256" key="9">
    <source>
        <dbReference type="ARBA" id="ARBA00022741"/>
    </source>
</evidence>
<keyword evidence="6" id="KW-0479">Metal-binding</keyword>
<dbReference type="Proteomes" id="UP000192074">
    <property type="component" value="Unassembled WGS sequence"/>
</dbReference>
<accession>A0A822VCS4</accession>
<evidence type="ECO:0000256" key="8">
    <source>
        <dbReference type="ARBA" id="ARBA00022692"/>
    </source>
</evidence>
<dbReference type="InterPro" id="IPR003594">
    <property type="entry name" value="HATPase_dom"/>
</dbReference>
<dbReference type="PROSITE" id="PS50112">
    <property type="entry name" value="PAS"/>
    <property type="match status" value="1"/>
</dbReference>
<evidence type="ECO:0000256" key="11">
    <source>
        <dbReference type="ARBA" id="ARBA00022840"/>
    </source>
</evidence>
<dbReference type="PANTHER" id="PTHR43065:SF10">
    <property type="entry name" value="PEROXIDE STRESS-ACTIVATED HISTIDINE KINASE MAK3"/>
    <property type="match status" value="1"/>
</dbReference>
<reference evidence="22 23" key="1">
    <citation type="submission" date="2016-01" db="EMBL/GenBank/DDBJ databases">
        <authorList>
            <person name="Regsiter A."/>
            <person name="william w."/>
        </authorList>
    </citation>
    <scope>NUCLEOTIDE SEQUENCE [LARGE SCALE GENOMIC DNA]</scope>
    <source>
        <strain evidence="22 23">B6</strain>
    </source>
</reference>
<dbReference type="PROSITE" id="PS50113">
    <property type="entry name" value="PAC"/>
    <property type="match status" value="1"/>
</dbReference>
<dbReference type="InterPro" id="IPR025201">
    <property type="entry name" value="KdpD_TM"/>
</dbReference>
<dbReference type="EC" id="2.7.13.3" evidence="4"/>
<dbReference type="InterPro" id="IPR003661">
    <property type="entry name" value="HisK_dim/P_dom"/>
</dbReference>
<evidence type="ECO:0000259" key="20">
    <source>
        <dbReference type="PROSITE" id="PS50112"/>
    </source>
</evidence>
<keyword evidence="8 18" id="KW-0812">Transmembrane</keyword>
<keyword evidence="10" id="KW-0418">Kinase</keyword>
<evidence type="ECO:0000256" key="3">
    <source>
        <dbReference type="ARBA" id="ARBA00004141"/>
    </source>
</evidence>
<dbReference type="SMART" id="SM00388">
    <property type="entry name" value="HisKA"/>
    <property type="match status" value="1"/>
</dbReference>
<dbReference type="Gene3D" id="3.30.565.10">
    <property type="entry name" value="Histidine kinase-like ATPase, C-terminal domain"/>
    <property type="match status" value="1"/>
</dbReference>
<keyword evidence="7 22" id="KW-0808">Transferase</keyword>
<keyword evidence="9" id="KW-0547">Nucleotide-binding</keyword>
<dbReference type="AlphaFoldDB" id="A0A822VCS4"/>
<evidence type="ECO:0000259" key="19">
    <source>
        <dbReference type="PROSITE" id="PS50109"/>
    </source>
</evidence>
<feature type="domain" description="PAS" evidence="20">
    <location>
        <begin position="131"/>
        <end position="201"/>
    </location>
</feature>
<comment type="caution">
    <text evidence="22">The sequence shown here is derived from an EMBL/GenBank/DDBJ whole genome shotgun (WGS) entry which is preliminary data.</text>
</comment>
<evidence type="ECO:0000256" key="6">
    <source>
        <dbReference type="ARBA" id="ARBA00022617"/>
    </source>
</evidence>
<dbReference type="PANTHER" id="PTHR43065">
    <property type="entry name" value="SENSOR HISTIDINE KINASE"/>
    <property type="match status" value="1"/>
</dbReference>
<keyword evidence="11" id="KW-0067">ATP-binding</keyword>
<evidence type="ECO:0000256" key="14">
    <source>
        <dbReference type="ARBA" id="ARBA00023012"/>
    </source>
</evidence>
<evidence type="ECO:0000259" key="21">
    <source>
        <dbReference type="PROSITE" id="PS50113"/>
    </source>
</evidence>
<dbReference type="CDD" id="cd00130">
    <property type="entry name" value="PAS"/>
    <property type="match status" value="1"/>
</dbReference>
<dbReference type="InterPro" id="IPR004358">
    <property type="entry name" value="Sig_transdc_His_kin-like_C"/>
</dbReference>
<dbReference type="InterPro" id="IPR036890">
    <property type="entry name" value="HATPase_C_sf"/>
</dbReference>
<dbReference type="Pfam" id="PF02518">
    <property type="entry name" value="HATPase_c"/>
    <property type="match status" value="1"/>
</dbReference>
<proteinExistence type="predicted"/>
<dbReference type="NCBIfam" id="TIGR00229">
    <property type="entry name" value="sensory_box"/>
    <property type="match status" value="1"/>
</dbReference>
<feature type="transmembrane region" description="Helical" evidence="18">
    <location>
        <begin position="23"/>
        <end position="41"/>
    </location>
</feature>
<name>A0A822VCS4_AGRTU</name>
<evidence type="ECO:0000256" key="16">
    <source>
        <dbReference type="ARBA" id="ARBA00059827"/>
    </source>
</evidence>
<sequence length="500" mass="54911">MIPDHAQEMISKRVGFALRRERGYALAASSVFLMFILRYFLVGVLDERAIYMLFVVPILLAAITGGLWPALLALFLAFCSVSYLGSLTPGGIQIPELVVFGAVGMAIAYMGGSLRRLQRDFEAAEEALDTREAHLRSILDTVLDATIVSEQDGTIVSFNAAAVRQFGYSEDEAIGQNLRMLMPQPYRHEHDGYLHRYLATGEKRIIGTDRVVVGQRKDGSTFPMKLAVGETHRGGKRFFTGFVRDLTEREESAARLQEIQTELARLARLNEMGEMASTLAHELNQPLSAIANYVHGCARLLHGSENKRDLQLHEALREAGEQSVRAGQIIRHLREFVTKGETEKLPHKLLHLVEEAGALALVGSREKGVRSVFDFAAGDDMVMVDRIQIQQVLTNLMRNAVEAMGESPKKDLRVSIKAAENGEVAVIVEDSGPGIPSEIADQLFKPFVTTKAGGMGIGLSISKRIVEAHGGEMTVSRSELGGACFTFTLPAYDGEENGER</sequence>
<comment type="function">
    <text evidence="16">Putative oxygen sensor; modulates the activity of FixJ, a transcriptional activator of nitrogen fixation fixK gene. FixL probably acts as a kinase that phosphorylates FixJ.</text>
</comment>
<keyword evidence="14" id="KW-0902">Two-component regulatory system</keyword>
<evidence type="ECO:0000256" key="13">
    <source>
        <dbReference type="ARBA" id="ARBA00023004"/>
    </source>
</evidence>
<evidence type="ECO:0000256" key="10">
    <source>
        <dbReference type="ARBA" id="ARBA00022777"/>
    </source>
</evidence>
<dbReference type="EMBL" id="FCNL01000040">
    <property type="protein sequence ID" value="CVI24906.1"/>
    <property type="molecule type" value="Genomic_DNA"/>
</dbReference>
<evidence type="ECO:0000256" key="7">
    <source>
        <dbReference type="ARBA" id="ARBA00022679"/>
    </source>
</evidence>
<dbReference type="Pfam" id="PF00989">
    <property type="entry name" value="PAS"/>
    <property type="match status" value="1"/>
</dbReference>
<protein>
    <recommendedName>
        <fullName evidence="17">Sensor protein FixL</fullName>
        <ecNumber evidence="4">2.7.13.3</ecNumber>
    </recommendedName>
</protein>
<dbReference type="InterPro" id="IPR000014">
    <property type="entry name" value="PAS"/>
</dbReference>
<dbReference type="SMART" id="SM00091">
    <property type="entry name" value="PAS"/>
    <property type="match status" value="1"/>
</dbReference>
<evidence type="ECO:0000256" key="2">
    <source>
        <dbReference type="ARBA" id="ARBA00001971"/>
    </source>
</evidence>
<dbReference type="GO" id="GO:0000155">
    <property type="term" value="F:phosphorelay sensor kinase activity"/>
    <property type="evidence" value="ECO:0007669"/>
    <property type="project" value="InterPro"/>
</dbReference>
<dbReference type="CDD" id="cd00082">
    <property type="entry name" value="HisKA"/>
    <property type="match status" value="1"/>
</dbReference>
<keyword evidence="6" id="KW-0349">Heme</keyword>
<dbReference type="SUPFAM" id="SSF55785">
    <property type="entry name" value="PYP-like sensor domain (PAS domain)"/>
    <property type="match status" value="1"/>
</dbReference>
<dbReference type="InterPro" id="IPR013767">
    <property type="entry name" value="PAS_fold"/>
</dbReference>
<feature type="transmembrane region" description="Helical" evidence="18">
    <location>
        <begin position="90"/>
        <end position="110"/>
    </location>
</feature>
<dbReference type="GO" id="GO:0006355">
    <property type="term" value="P:regulation of DNA-templated transcription"/>
    <property type="evidence" value="ECO:0007669"/>
    <property type="project" value="InterPro"/>
</dbReference>
<feature type="domain" description="Histidine kinase" evidence="19">
    <location>
        <begin position="278"/>
        <end position="493"/>
    </location>
</feature>
<evidence type="ECO:0000256" key="4">
    <source>
        <dbReference type="ARBA" id="ARBA00012438"/>
    </source>
</evidence>
<dbReference type="InterPro" id="IPR035965">
    <property type="entry name" value="PAS-like_dom_sf"/>
</dbReference>
<dbReference type="SUPFAM" id="SSF55874">
    <property type="entry name" value="ATPase domain of HSP90 chaperone/DNA topoisomerase II/histidine kinase"/>
    <property type="match status" value="1"/>
</dbReference>
<dbReference type="InterPro" id="IPR005467">
    <property type="entry name" value="His_kinase_dom"/>
</dbReference>
<evidence type="ECO:0000313" key="23">
    <source>
        <dbReference type="Proteomes" id="UP000192074"/>
    </source>
</evidence>
<evidence type="ECO:0000313" key="22">
    <source>
        <dbReference type="EMBL" id="CVI24906.1"/>
    </source>
</evidence>
<dbReference type="Pfam" id="PF13493">
    <property type="entry name" value="DUF4118"/>
    <property type="match status" value="1"/>
</dbReference>
<evidence type="ECO:0000256" key="17">
    <source>
        <dbReference type="ARBA" id="ARBA00070616"/>
    </source>
</evidence>
<dbReference type="InterPro" id="IPR000700">
    <property type="entry name" value="PAS-assoc_C"/>
</dbReference>
<dbReference type="FunFam" id="3.30.450.20:FF:000060">
    <property type="entry name" value="Sensor protein FixL"/>
    <property type="match status" value="1"/>
</dbReference>
<dbReference type="Gene3D" id="1.10.287.130">
    <property type="match status" value="1"/>
</dbReference>
<evidence type="ECO:0000256" key="5">
    <source>
        <dbReference type="ARBA" id="ARBA00022553"/>
    </source>
</evidence>
<comment type="subcellular location">
    <subcellularLocation>
        <location evidence="3">Membrane</location>
        <topology evidence="3">Multi-pass membrane protein</topology>
    </subcellularLocation>
</comment>
<dbReference type="InterPro" id="IPR038318">
    <property type="entry name" value="KdpD_sf"/>
</dbReference>
<dbReference type="GO" id="GO:0005524">
    <property type="term" value="F:ATP binding"/>
    <property type="evidence" value="ECO:0007669"/>
    <property type="project" value="UniProtKB-KW"/>
</dbReference>
<evidence type="ECO:0000256" key="15">
    <source>
        <dbReference type="ARBA" id="ARBA00023136"/>
    </source>
</evidence>
<evidence type="ECO:0000256" key="18">
    <source>
        <dbReference type="SAM" id="Phobius"/>
    </source>
</evidence>
<dbReference type="InterPro" id="IPR036097">
    <property type="entry name" value="HisK_dim/P_sf"/>
</dbReference>
<comment type="catalytic activity">
    <reaction evidence="1">
        <text>ATP + protein L-histidine = ADP + protein N-phospho-L-histidine.</text>
        <dbReference type="EC" id="2.7.13.3"/>
    </reaction>
</comment>
<keyword evidence="5" id="KW-0597">Phosphoprotein</keyword>
<keyword evidence="12 18" id="KW-1133">Transmembrane helix</keyword>
<evidence type="ECO:0000256" key="12">
    <source>
        <dbReference type="ARBA" id="ARBA00022989"/>
    </source>
</evidence>
<organism evidence="22 23">
    <name type="scientific">Agrobacterium tumefaciens str. B6</name>
    <dbReference type="NCBI Taxonomy" id="1183423"/>
    <lineage>
        <taxon>Bacteria</taxon>
        <taxon>Pseudomonadati</taxon>
        <taxon>Pseudomonadota</taxon>
        <taxon>Alphaproteobacteria</taxon>
        <taxon>Hyphomicrobiales</taxon>
        <taxon>Rhizobiaceae</taxon>
        <taxon>Rhizobium/Agrobacterium group</taxon>
        <taxon>Agrobacterium</taxon>
        <taxon>Agrobacterium tumefaciens complex</taxon>
    </lineage>
</organism>
<feature type="transmembrane region" description="Helical" evidence="18">
    <location>
        <begin position="53"/>
        <end position="78"/>
    </location>
</feature>
<dbReference type="Gene3D" id="3.30.450.20">
    <property type="entry name" value="PAS domain"/>
    <property type="match status" value="1"/>
</dbReference>
<feature type="domain" description="PAC" evidence="21">
    <location>
        <begin position="199"/>
        <end position="258"/>
    </location>
</feature>
<keyword evidence="15 18" id="KW-0472">Membrane</keyword>
<dbReference type="SUPFAM" id="SSF47384">
    <property type="entry name" value="Homodimeric domain of signal transducing histidine kinase"/>
    <property type="match status" value="1"/>
</dbReference>
<dbReference type="Gene3D" id="1.20.120.620">
    <property type="entry name" value="Backbone structure of the membrane domain of e. Coli histidine kinase receptor kdpd"/>
    <property type="match status" value="1"/>
</dbReference>
<dbReference type="PRINTS" id="PR00344">
    <property type="entry name" value="BCTRLSENSOR"/>
</dbReference>
<dbReference type="Pfam" id="PF00512">
    <property type="entry name" value="HisKA"/>
    <property type="match status" value="1"/>
</dbReference>
<keyword evidence="13" id="KW-0408">Iron</keyword>
<dbReference type="SMART" id="SM00387">
    <property type="entry name" value="HATPase_c"/>
    <property type="match status" value="1"/>
</dbReference>
<comment type="cofactor">
    <cofactor evidence="2">
        <name>heme</name>
        <dbReference type="ChEBI" id="CHEBI:30413"/>
    </cofactor>
</comment>
<evidence type="ECO:0000256" key="1">
    <source>
        <dbReference type="ARBA" id="ARBA00000085"/>
    </source>
</evidence>
<gene>
    <name evidence="22" type="primary">fixL</name>
    <name evidence="22" type="ORF">AGR4A_pAt10359</name>
</gene>